<dbReference type="GO" id="GO:0051536">
    <property type="term" value="F:iron-sulfur cluster binding"/>
    <property type="evidence" value="ECO:0007669"/>
    <property type="project" value="UniProtKB-KW"/>
</dbReference>
<dbReference type="EMBL" id="MAAO01000015">
    <property type="protein sequence ID" value="OUR93491.1"/>
    <property type="molecule type" value="Genomic_DNA"/>
</dbReference>
<dbReference type="InterPro" id="IPR015421">
    <property type="entry name" value="PyrdxlP-dep_Trfase_major"/>
</dbReference>
<dbReference type="PANTHER" id="PTHR11601:SF34">
    <property type="entry name" value="CYSTEINE DESULFURASE"/>
    <property type="match status" value="1"/>
</dbReference>
<keyword evidence="5" id="KW-0479">Metal-binding</keyword>
<dbReference type="PIRSF" id="PIRSF005572">
    <property type="entry name" value="NifS"/>
    <property type="match status" value="1"/>
</dbReference>
<proteinExistence type="inferred from homology"/>
<comment type="caution">
    <text evidence="12">The sequence shown here is derived from an EMBL/GenBank/DDBJ whole genome shotgun (WGS) entry which is preliminary data.</text>
</comment>
<dbReference type="InterPro" id="IPR020578">
    <property type="entry name" value="Aminotrans_V_PyrdxlP_BS"/>
</dbReference>
<dbReference type="AlphaFoldDB" id="A0A1Y5F236"/>
<dbReference type="GO" id="GO:0046872">
    <property type="term" value="F:metal ion binding"/>
    <property type="evidence" value="ECO:0007669"/>
    <property type="project" value="UniProtKB-KW"/>
</dbReference>
<dbReference type="SUPFAM" id="SSF53383">
    <property type="entry name" value="PLP-dependent transferases"/>
    <property type="match status" value="1"/>
</dbReference>
<evidence type="ECO:0000259" key="11">
    <source>
        <dbReference type="Pfam" id="PF00266"/>
    </source>
</evidence>
<dbReference type="Gene3D" id="1.10.260.50">
    <property type="match status" value="1"/>
</dbReference>
<dbReference type="Proteomes" id="UP000196531">
    <property type="component" value="Unassembled WGS sequence"/>
</dbReference>
<feature type="domain" description="Aminotransferase class V" evidence="11">
    <location>
        <begin position="2"/>
        <end position="361"/>
    </location>
</feature>
<comment type="cofactor">
    <cofactor evidence="1 10">
        <name>pyridoxal 5'-phosphate</name>
        <dbReference type="ChEBI" id="CHEBI:597326"/>
    </cofactor>
</comment>
<keyword evidence="8" id="KW-0411">Iron-sulfur</keyword>
<accession>A0A1Y5F236</accession>
<evidence type="ECO:0000313" key="12">
    <source>
        <dbReference type="EMBL" id="OUR93491.1"/>
    </source>
</evidence>
<dbReference type="Pfam" id="PF00266">
    <property type="entry name" value="Aminotran_5"/>
    <property type="match status" value="1"/>
</dbReference>
<organism evidence="12 13">
    <name type="scientific">Halobacteriovorax marinus</name>
    <dbReference type="NCBI Taxonomy" id="97084"/>
    <lineage>
        <taxon>Bacteria</taxon>
        <taxon>Pseudomonadati</taxon>
        <taxon>Bdellovibrionota</taxon>
        <taxon>Bacteriovoracia</taxon>
        <taxon>Bacteriovoracales</taxon>
        <taxon>Halobacteriovoraceae</taxon>
        <taxon>Halobacteriovorax</taxon>
    </lineage>
</organism>
<name>A0A1Y5F236_9BACT</name>
<evidence type="ECO:0000256" key="8">
    <source>
        <dbReference type="ARBA" id="ARBA00023014"/>
    </source>
</evidence>
<dbReference type="EC" id="2.8.1.7" evidence="3"/>
<dbReference type="InterPro" id="IPR016454">
    <property type="entry name" value="Cysteine_dSase"/>
</dbReference>
<evidence type="ECO:0000256" key="4">
    <source>
        <dbReference type="ARBA" id="ARBA00022679"/>
    </source>
</evidence>
<protein>
    <recommendedName>
        <fullName evidence="3">cysteine desulfurase</fullName>
        <ecNumber evidence="3">2.8.1.7</ecNumber>
    </recommendedName>
</protein>
<comment type="similarity">
    <text evidence="2">Belongs to the class-V pyridoxal-phosphate-dependent aminotransferase family. NifS/IscS subfamily.</text>
</comment>
<keyword evidence="7" id="KW-0408">Iron</keyword>
<dbReference type="Gene3D" id="3.40.640.10">
    <property type="entry name" value="Type I PLP-dependent aspartate aminotransferase-like (Major domain)"/>
    <property type="match status" value="1"/>
</dbReference>
<dbReference type="InterPro" id="IPR000192">
    <property type="entry name" value="Aminotrans_V_dom"/>
</dbReference>
<evidence type="ECO:0000256" key="3">
    <source>
        <dbReference type="ARBA" id="ARBA00012239"/>
    </source>
</evidence>
<evidence type="ECO:0000313" key="13">
    <source>
        <dbReference type="Proteomes" id="UP000196531"/>
    </source>
</evidence>
<evidence type="ECO:0000256" key="5">
    <source>
        <dbReference type="ARBA" id="ARBA00022723"/>
    </source>
</evidence>
<comment type="catalytic activity">
    <reaction evidence="9">
        <text>(sulfur carrier)-H + L-cysteine = (sulfur carrier)-SH + L-alanine</text>
        <dbReference type="Rhea" id="RHEA:43892"/>
        <dbReference type="Rhea" id="RHEA-COMP:14737"/>
        <dbReference type="Rhea" id="RHEA-COMP:14739"/>
        <dbReference type="ChEBI" id="CHEBI:29917"/>
        <dbReference type="ChEBI" id="CHEBI:35235"/>
        <dbReference type="ChEBI" id="CHEBI:57972"/>
        <dbReference type="ChEBI" id="CHEBI:64428"/>
        <dbReference type="EC" id="2.8.1.7"/>
    </reaction>
</comment>
<gene>
    <name evidence="12" type="ORF">A9Q84_18635</name>
</gene>
<dbReference type="PROSITE" id="PS00595">
    <property type="entry name" value="AA_TRANSFER_CLASS_5"/>
    <property type="match status" value="1"/>
</dbReference>
<evidence type="ECO:0000256" key="6">
    <source>
        <dbReference type="ARBA" id="ARBA00022898"/>
    </source>
</evidence>
<keyword evidence="6" id="KW-0663">Pyridoxal phosphate</keyword>
<dbReference type="InterPro" id="IPR015424">
    <property type="entry name" value="PyrdxlP-dep_Trfase"/>
</dbReference>
<evidence type="ECO:0000256" key="1">
    <source>
        <dbReference type="ARBA" id="ARBA00001933"/>
    </source>
</evidence>
<dbReference type="GO" id="GO:0031071">
    <property type="term" value="F:cysteine desulfurase activity"/>
    <property type="evidence" value="ECO:0007669"/>
    <property type="project" value="UniProtKB-EC"/>
</dbReference>
<dbReference type="InterPro" id="IPR015422">
    <property type="entry name" value="PyrdxlP-dep_Trfase_small"/>
</dbReference>
<dbReference type="PANTHER" id="PTHR11601">
    <property type="entry name" value="CYSTEINE DESULFURYLASE FAMILY MEMBER"/>
    <property type="match status" value="1"/>
</dbReference>
<evidence type="ECO:0000256" key="2">
    <source>
        <dbReference type="ARBA" id="ARBA00006490"/>
    </source>
</evidence>
<evidence type="ECO:0000256" key="10">
    <source>
        <dbReference type="RuleBase" id="RU004504"/>
    </source>
</evidence>
<evidence type="ECO:0000256" key="7">
    <source>
        <dbReference type="ARBA" id="ARBA00023004"/>
    </source>
</evidence>
<reference evidence="13" key="1">
    <citation type="journal article" date="2017" name="Proc. Natl. Acad. Sci. U.S.A.">
        <title>Simulation of Deepwater Horizon oil plume reveals substrate specialization within a complex community of hydrocarbon-degraders.</title>
        <authorList>
            <person name="Hu P."/>
            <person name="Dubinsky E.A."/>
            <person name="Probst A.J."/>
            <person name="Wang J."/>
            <person name="Sieber C.M.K."/>
            <person name="Tom L.M."/>
            <person name="Gardinali P."/>
            <person name="Banfield J.F."/>
            <person name="Atlas R.M."/>
            <person name="Andersen G.L."/>
        </authorList>
    </citation>
    <scope>NUCLEOTIDE SEQUENCE [LARGE SCALE GENOMIC DNA]</scope>
</reference>
<dbReference type="Gene3D" id="3.90.1150.10">
    <property type="entry name" value="Aspartate Aminotransferase, domain 1"/>
    <property type="match status" value="1"/>
</dbReference>
<keyword evidence="4" id="KW-0808">Transferase</keyword>
<sequence length="385" mass="41934">MIYADYNGSAPICDDVKEYFIKRLQDGPFANPNAIHRLGTKVLTAMENSRAVCAKALGAKYSQVIFNSGATEGITQVFHSVLDKALDDGRDIIITSGIEHSAIINCAKFYETKGYVYKVLPTLGNGVVDLNILREWVKENKKRIAMISIMAANNETGVVQPFKVIADLCNDNAIPFLCDTTQFIGKSEFSFKESGIDYAVTSGHKFGALTGTGILLAKYPNKLNALIIGGGQEKGIRGGTQNYLGYETLAVALASFEKNGGKYLDLKIKKLEFEAEIKKRFPQVVILGEEAERVPSTTYVAFPGIHGQAVQIELESEDIFVTTSSACSDNEPVTSKVLKAMGVSDEIGRGVVRISLGHCSPLESYDKILDALTKAYEKLGKIKSF</sequence>
<evidence type="ECO:0000256" key="9">
    <source>
        <dbReference type="ARBA" id="ARBA00050776"/>
    </source>
</evidence>